<evidence type="ECO:0000256" key="2">
    <source>
        <dbReference type="ARBA" id="ARBA00023125"/>
    </source>
</evidence>
<dbReference type="SUPFAM" id="SSF46894">
    <property type="entry name" value="C-terminal effector domain of the bipartite response regulators"/>
    <property type="match status" value="1"/>
</dbReference>
<name>A0A372EI29_9BURK</name>
<dbReference type="GO" id="GO:0003677">
    <property type="term" value="F:DNA binding"/>
    <property type="evidence" value="ECO:0007669"/>
    <property type="project" value="UniProtKB-KW"/>
</dbReference>
<evidence type="ECO:0000259" key="5">
    <source>
        <dbReference type="PROSITE" id="PS50043"/>
    </source>
</evidence>
<organism evidence="6 7">
    <name type="scientific">Hydrogenophaga borbori</name>
    <dbReference type="NCBI Taxonomy" id="2294117"/>
    <lineage>
        <taxon>Bacteria</taxon>
        <taxon>Pseudomonadati</taxon>
        <taxon>Pseudomonadota</taxon>
        <taxon>Betaproteobacteria</taxon>
        <taxon>Burkholderiales</taxon>
        <taxon>Comamonadaceae</taxon>
        <taxon>Hydrogenophaga</taxon>
    </lineage>
</organism>
<proteinExistence type="predicted"/>
<evidence type="ECO:0000313" key="6">
    <source>
        <dbReference type="EMBL" id="RFP78000.1"/>
    </source>
</evidence>
<dbReference type="CDD" id="cd06170">
    <property type="entry name" value="LuxR_C_like"/>
    <property type="match status" value="1"/>
</dbReference>
<dbReference type="Gene3D" id="1.10.10.10">
    <property type="entry name" value="Winged helix-like DNA-binding domain superfamily/Winged helix DNA-binding domain"/>
    <property type="match status" value="1"/>
</dbReference>
<keyword evidence="1" id="KW-0805">Transcription regulation</keyword>
<feature type="region of interest" description="Disordered" evidence="4">
    <location>
        <begin position="1"/>
        <end position="26"/>
    </location>
</feature>
<sequence length="226" mass="24431">MSEDPLRAGGAALLGEPPEQALPPNPLDERMEALASRLRGRGFAGLAFVRPDPYGVAGERLVQALSSAALQAHAEWMARAVPPRGGTVERLSVEALGDEAVRRLGGLGYQQLLLVRLPLLGEACGEFWLLSTSAHLREEQLGTAALEVLGDWPAWREALRAAVCPLTPREREVLRAVAEGLKGSEAQQRFGCTERTFRLHVENAKRKLRAANGAQAVYRAQLMGGL</sequence>
<dbReference type="AlphaFoldDB" id="A0A372EI29"/>
<dbReference type="PROSITE" id="PS50043">
    <property type="entry name" value="HTH_LUXR_2"/>
    <property type="match status" value="1"/>
</dbReference>
<feature type="domain" description="HTH luxR-type" evidence="5">
    <location>
        <begin position="159"/>
        <end position="224"/>
    </location>
</feature>
<dbReference type="RefSeq" id="WP_116959876.1">
    <property type="nucleotide sequence ID" value="NZ_QVLS01000008.1"/>
</dbReference>
<dbReference type="PRINTS" id="PR00038">
    <property type="entry name" value="HTHLUXR"/>
</dbReference>
<keyword evidence="2" id="KW-0238">DNA-binding</keyword>
<dbReference type="PANTHER" id="PTHR44688:SF16">
    <property type="entry name" value="DNA-BINDING TRANSCRIPTIONAL ACTIVATOR DEVR_DOSR"/>
    <property type="match status" value="1"/>
</dbReference>
<keyword evidence="7" id="KW-1185">Reference proteome</keyword>
<dbReference type="InterPro" id="IPR000792">
    <property type="entry name" value="Tscrpt_reg_LuxR_C"/>
</dbReference>
<dbReference type="InterPro" id="IPR016032">
    <property type="entry name" value="Sig_transdc_resp-reg_C-effctor"/>
</dbReference>
<gene>
    <name evidence="6" type="ORF">DY262_14765</name>
</gene>
<evidence type="ECO:0000256" key="4">
    <source>
        <dbReference type="SAM" id="MobiDB-lite"/>
    </source>
</evidence>
<evidence type="ECO:0000256" key="1">
    <source>
        <dbReference type="ARBA" id="ARBA00023015"/>
    </source>
</evidence>
<dbReference type="SMART" id="SM00421">
    <property type="entry name" value="HTH_LUXR"/>
    <property type="match status" value="1"/>
</dbReference>
<comment type="caution">
    <text evidence="6">The sequence shown here is derived from an EMBL/GenBank/DDBJ whole genome shotgun (WGS) entry which is preliminary data.</text>
</comment>
<protein>
    <recommendedName>
        <fullName evidence="5">HTH luxR-type domain-containing protein</fullName>
    </recommendedName>
</protein>
<dbReference type="InterPro" id="IPR036388">
    <property type="entry name" value="WH-like_DNA-bd_sf"/>
</dbReference>
<accession>A0A372EI29</accession>
<dbReference type="Proteomes" id="UP000261931">
    <property type="component" value="Unassembled WGS sequence"/>
</dbReference>
<evidence type="ECO:0000256" key="3">
    <source>
        <dbReference type="ARBA" id="ARBA00023163"/>
    </source>
</evidence>
<dbReference type="Pfam" id="PF00196">
    <property type="entry name" value="GerE"/>
    <property type="match status" value="1"/>
</dbReference>
<dbReference type="GO" id="GO:0006355">
    <property type="term" value="P:regulation of DNA-templated transcription"/>
    <property type="evidence" value="ECO:0007669"/>
    <property type="project" value="InterPro"/>
</dbReference>
<evidence type="ECO:0000313" key="7">
    <source>
        <dbReference type="Proteomes" id="UP000261931"/>
    </source>
</evidence>
<keyword evidence="3" id="KW-0804">Transcription</keyword>
<reference evidence="6 7" key="1">
    <citation type="submission" date="2018-08" db="EMBL/GenBank/DDBJ databases">
        <title>Hydrogenophaga sp. LA-38 isolated from sludge.</title>
        <authorList>
            <person name="Im W.-T."/>
        </authorList>
    </citation>
    <scope>NUCLEOTIDE SEQUENCE [LARGE SCALE GENOMIC DNA]</scope>
    <source>
        <strain evidence="6 7">LA-38</strain>
    </source>
</reference>
<dbReference type="EMBL" id="QVLS01000008">
    <property type="protein sequence ID" value="RFP78000.1"/>
    <property type="molecule type" value="Genomic_DNA"/>
</dbReference>
<dbReference type="PANTHER" id="PTHR44688">
    <property type="entry name" value="DNA-BINDING TRANSCRIPTIONAL ACTIVATOR DEVR_DOSR"/>
    <property type="match status" value="1"/>
</dbReference>